<comment type="caution">
    <text evidence="1">The sequence shown here is derived from an EMBL/GenBank/DDBJ whole genome shotgun (WGS) entry which is preliminary data.</text>
</comment>
<organism evidence="1 2">
    <name type="scientific">Marchantia polymorpha subsp. ruderalis</name>
    <dbReference type="NCBI Taxonomy" id="1480154"/>
    <lineage>
        <taxon>Eukaryota</taxon>
        <taxon>Viridiplantae</taxon>
        <taxon>Streptophyta</taxon>
        <taxon>Embryophyta</taxon>
        <taxon>Marchantiophyta</taxon>
        <taxon>Marchantiopsida</taxon>
        <taxon>Marchantiidae</taxon>
        <taxon>Marchantiales</taxon>
        <taxon>Marchantiaceae</taxon>
        <taxon>Marchantia</taxon>
    </lineage>
</organism>
<reference evidence="1" key="1">
    <citation type="submission" date="2016-03" db="EMBL/GenBank/DDBJ databases">
        <title>Mechanisms controlling the formation of the plant cell surface in tip-growing cells are functionally conserved among land plants.</title>
        <authorList>
            <person name="Honkanen S."/>
            <person name="Jones V.A."/>
            <person name="Morieri G."/>
            <person name="Champion C."/>
            <person name="Hetherington A.J."/>
            <person name="Kelly S."/>
            <person name="Saint-Marcoux D."/>
            <person name="Proust H."/>
            <person name="Prescott H."/>
            <person name="Dolan L."/>
        </authorList>
    </citation>
    <scope>NUCLEOTIDE SEQUENCE [LARGE SCALE GENOMIC DNA]</scope>
    <source>
        <tissue evidence="1">Whole gametophyte</tissue>
    </source>
</reference>
<dbReference type="Proteomes" id="UP000077202">
    <property type="component" value="Unassembled WGS sequence"/>
</dbReference>
<name>A0A176VGL3_MARPO</name>
<dbReference type="EMBL" id="LVLJ01003727">
    <property type="protein sequence ID" value="OAE19990.1"/>
    <property type="molecule type" value="Genomic_DNA"/>
</dbReference>
<accession>A0A176VGL3</accession>
<evidence type="ECO:0000313" key="2">
    <source>
        <dbReference type="Proteomes" id="UP000077202"/>
    </source>
</evidence>
<gene>
    <name evidence="1" type="ORF">AXG93_4805s1060</name>
</gene>
<keyword evidence="2" id="KW-1185">Reference proteome</keyword>
<dbReference type="AlphaFoldDB" id="A0A176VGL3"/>
<protein>
    <submittedName>
        <fullName evidence="1">Uncharacterized protein</fullName>
    </submittedName>
</protein>
<proteinExistence type="predicted"/>
<evidence type="ECO:0000313" key="1">
    <source>
        <dbReference type="EMBL" id="OAE19990.1"/>
    </source>
</evidence>
<sequence length="140" mass="15684">MVKSLKLSKDFPCCLDRLSRKSLNRESDRAKMMCNGQNAGVDDQKCQLVTLQIGIIVTSIVNDNMVNKAKFANLKGLHEDDLTVLIFLQSGVVKPRLTYPMKRMRFGQALIWLRRQATIAPTTAEQCQQTAFVPLDPSGT</sequence>